<dbReference type="Gene3D" id="1.10.238.10">
    <property type="entry name" value="EF-hand"/>
    <property type="match status" value="3"/>
</dbReference>
<evidence type="ECO:0000313" key="7">
    <source>
        <dbReference type="Proteomes" id="UP000187209"/>
    </source>
</evidence>
<dbReference type="Proteomes" id="UP000187209">
    <property type="component" value="Unassembled WGS sequence"/>
</dbReference>
<dbReference type="InterPro" id="IPR051581">
    <property type="entry name" value="Ca-bind"/>
</dbReference>
<comment type="caution">
    <text evidence="6">The sequence shown here is derived from an EMBL/GenBank/DDBJ whole genome shotgun (WGS) entry which is preliminary data.</text>
</comment>
<name>A0A1R2D458_9CILI</name>
<feature type="domain" description="EF-hand" evidence="5">
    <location>
        <begin position="444"/>
        <end position="476"/>
    </location>
</feature>
<keyword evidence="3" id="KW-0106">Calcium</keyword>
<proteinExistence type="predicted"/>
<gene>
    <name evidence="6" type="ORF">SteCoe_399</name>
</gene>
<protein>
    <recommendedName>
        <fullName evidence="5">EF-hand domain-containing protein</fullName>
    </recommendedName>
</protein>
<dbReference type="GO" id="GO:0005509">
    <property type="term" value="F:calcium ion binding"/>
    <property type="evidence" value="ECO:0007669"/>
    <property type="project" value="InterPro"/>
</dbReference>
<evidence type="ECO:0000259" key="5">
    <source>
        <dbReference type="PROSITE" id="PS50222"/>
    </source>
</evidence>
<evidence type="ECO:0000313" key="6">
    <source>
        <dbReference type="EMBL" id="OMJ96023.1"/>
    </source>
</evidence>
<dbReference type="PANTHER" id="PTHR34524:SF6">
    <property type="entry name" value="CALCYPHOSINE LIKE"/>
    <property type="match status" value="1"/>
</dbReference>
<dbReference type="SMART" id="SM00054">
    <property type="entry name" value="EFh"/>
    <property type="match status" value="5"/>
</dbReference>
<reference evidence="6 7" key="1">
    <citation type="submission" date="2016-11" db="EMBL/GenBank/DDBJ databases">
        <title>The macronuclear genome of Stentor coeruleus: a giant cell with tiny introns.</title>
        <authorList>
            <person name="Slabodnick M."/>
            <person name="Ruby J.G."/>
            <person name="Reiff S.B."/>
            <person name="Swart E.C."/>
            <person name="Gosai S."/>
            <person name="Prabakaran S."/>
            <person name="Witkowska E."/>
            <person name="Larue G.E."/>
            <person name="Fisher S."/>
            <person name="Freeman R.M."/>
            <person name="Gunawardena J."/>
            <person name="Chu W."/>
            <person name="Stover N.A."/>
            <person name="Gregory B.D."/>
            <person name="Nowacki M."/>
            <person name="Derisi J."/>
            <person name="Roy S.W."/>
            <person name="Marshall W.F."/>
            <person name="Sood P."/>
        </authorList>
    </citation>
    <scope>NUCLEOTIDE SEQUENCE [LARGE SCALE GENOMIC DNA]</scope>
    <source>
        <strain evidence="6">WM001</strain>
    </source>
</reference>
<keyword evidence="1" id="KW-0479">Metal-binding</keyword>
<organism evidence="6 7">
    <name type="scientific">Stentor coeruleus</name>
    <dbReference type="NCBI Taxonomy" id="5963"/>
    <lineage>
        <taxon>Eukaryota</taxon>
        <taxon>Sar</taxon>
        <taxon>Alveolata</taxon>
        <taxon>Ciliophora</taxon>
        <taxon>Postciliodesmatophora</taxon>
        <taxon>Heterotrichea</taxon>
        <taxon>Heterotrichida</taxon>
        <taxon>Stentoridae</taxon>
        <taxon>Stentor</taxon>
    </lineage>
</organism>
<evidence type="ECO:0000256" key="1">
    <source>
        <dbReference type="ARBA" id="ARBA00022723"/>
    </source>
</evidence>
<accession>A0A1R2D458</accession>
<dbReference type="EMBL" id="MPUH01000004">
    <property type="protein sequence ID" value="OMJ96023.1"/>
    <property type="molecule type" value="Genomic_DNA"/>
</dbReference>
<feature type="region of interest" description="Disordered" evidence="4">
    <location>
        <begin position="219"/>
        <end position="250"/>
    </location>
</feature>
<keyword evidence="2" id="KW-0677">Repeat</keyword>
<feature type="domain" description="EF-hand" evidence="5">
    <location>
        <begin position="407"/>
        <end position="442"/>
    </location>
</feature>
<feature type="domain" description="EF-hand" evidence="5">
    <location>
        <begin position="293"/>
        <end position="328"/>
    </location>
</feature>
<dbReference type="CDD" id="cd00051">
    <property type="entry name" value="EFh"/>
    <property type="match status" value="2"/>
</dbReference>
<dbReference type="PROSITE" id="PS00018">
    <property type="entry name" value="EF_HAND_1"/>
    <property type="match status" value="4"/>
</dbReference>
<evidence type="ECO:0000256" key="3">
    <source>
        <dbReference type="ARBA" id="ARBA00022837"/>
    </source>
</evidence>
<feature type="compositionally biased region" description="Polar residues" evidence="4">
    <location>
        <begin position="236"/>
        <end position="250"/>
    </location>
</feature>
<dbReference type="PANTHER" id="PTHR34524">
    <property type="entry name" value="CALCYPHOSIN"/>
    <property type="match status" value="1"/>
</dbReference>
<dbReference type="OrthoDB" id="311026at2759"/>
<dbReference type="SUPFAM" id="SSF47473">
    <property type="entry name" value="EF-hand"/>
    <property type="match status" value="2"/>
</dbReference>
<feature type="domain" description="EF-hand" evidence="5">
    <location>
        <begin position="329"/>
        <end position="364"/>
    </location>
</feature>
<evidence type="ECO:0000256" key="2">
    <source>
        <dbReference type="ARBA" id="ARBA00022737"/>
    </source>
</evidence>
<dbReference type="PROSITE" id="PS50222">
    <property type="entry name" value="EF_HAND_2"/>
    <property type="match status" value="4"/>
</dbReference>
<keyword evidence="7" id="KW-1185">Reference proteome</keyword>
<sequence length="478" mass="55087">MSQDYAYNLAILLAALSEKLSKSDLVKKLLIEQKDFEPYTLFRFLDPNTMQSLTVSEIFQFCIDNEIKCSNKEATSLLKWWDKDGDGVLNFSDFLNSIVPGSCNKNDIAEGRGRSSKSSYSVKYAFARVVQRELSLLTELENNRNGLKVRIKFNSQDAFHMITTHPHMAPVDIFKFITEFRVPVLMSDVLLLVNKFDTHQKGHLTYLDFCEILDSGLGKDSKSCRNSPVPSGFVTPRSSLSTKSSPQRSPTFWKTNDSWGHTDIYVKSLITALNFQISLDKQLEGLQKELCLMHDFTLVEAFKLFDDNYNGFITTWDLEKSMKMLELSPTSEEVFLIFRRYDRDCDGKLNFSEFCQFVCTRERNYMNLLASRPERPFSDQTFGALIGVLQCHIRIESLAEGFRRDFIKKNDLYKAFGVIDKDQDGFISTDELKRFMHGCTFGSKDCDYIMRRYDKNGDGMISYAEFVQELTPQAPKRE</sequence>
<dbReference type="InterPro" id="IPR002048">
    <property type="entry name" value="EF_hand_dom"/>
</dbReference>
<dbReference type="Pfam" id="PF13499">
    <property type="entry name" value="EF-hand_7"/>
    <property type="match status" value="3"/>
</dbReference>
<evidence type="ECO:0000256" key="4">
    <source>
        <dbReference type="SAM" id="MobiDB-lite"/>
    </source>
</evidence>
<dbReference type="InterPro" id="IPR018247">
    <property type="entry name" value="EF_Hand_1_Ca_BS"/>
</dbReference>
<dbReference type="InterPro" id="IPR011992">
    <property type="entry name" value="EF-hand-dom_pair"/>
</dbReference>
<dbReference type="AlphaFoldDB" id="A0A1R2D458"/>